<feature type="transmembrane region" description="Helical" evidence="1">
    <location>
        <begin position="546"/>
        <end position="566"/>
    </location>
</feature>
<feature type="transmembrane region" description="Helical" evidence="1">
    <location>
        <begin position="274"/>
        <end position="295"/>
    </location>
</feature>
<feature type="transmembrane region" description="Helical" evidence="1">
    <location>
        <begin position="447"/>
        <end position="466"/>
    </location>
</feature>
<feature type="transmembrane region" description="Helical" evidence="1">
    <location>
        <begin position="307"/>
        <end position="327"/>
    </location>
</feature>
<dbReference type="RefSeq" id="WP_208429796.1">
    <property type="nucleotide sequence ID" value="NZ_JAEPRJ010000001.1"/>
</dbReference>
<protein>
    <recommendedName>
        <fullName evidence="4">ABC transporter permease</fullName>
    </recommendedName>
</protein>
<feature type="transmembrane region" description="Helical" evidence="1">
    <location>
        <begin position="414"/>
        <end position="435"/>
    </location>
</feature>
<feature type="transmembrane region" description="Helical" evidence="1">
    <location>
        <begin position="227"/>
        <end position="254"/>
    </location>
</feature>
<evidence type="ECO:0000256" key="1">
    <source>
        <dbReference type="SAM" id="Phobius"/>
    </source>
</evidence>
<feature type="transmembrane region" description="Helical" evidence="1">
    <location>
        <begin position="578"/>
        <end position="600"/>
    </location>
</feature>
<dbReference type="EMBL" id="JAEPRJ010000001">
    <property type="protein sequence ID" value="MBK5898371.1"/>
    <property type="molecule type" value="Genomic_DNA"/>
</dbReference>
<dbReference type="Proteomes" id="UP000604730">
    <property type="component" value="Unassembled WGS sequence"/>
</dbReference>
<evidence type="ECO:0008006" key="4">
    <source>
        <dbReference type="Google" id="ProtNLM"/>
    </source>
</evidence>
<feature type="transmembrane region" description="Helical" evidence="1">
    <location>
        <begin position="185"/>
        <end position="206"/>
    </location>
</feature>
<gene>
    <name evidence="2" type="ORF">JJN12_11365</name>
</gene>
<reference evidence="2 3" key="1">
    <citation type="submission" date="2021-01" db="EMBL/GenBank/DDBJ databases">
        <title>Isolation and description of Catonella massiliensis sp. nov., a novel Catonella species, isolated from a stable periodontitis subject.</title>
        <authorList>
            <person name="Antezack A."/>
            <person name="Boxberger M."/>
            <person name="La Scola B."/>
            <person name="Monnet-Corti V."/>
        </authorList>
    </citation>
    <scope>NUCLEOTIDE SEQUENCE [LARGE SCALE GENOMIC DNA]</scope>
    <source>
        <strain evidence="2 3">Marseille-Q4567</strain>
    </source>
</reference>
<feature type="transmembrane region" description="Helical" evidence="1">
    <location>
        <begin position="519"/>
        <end position="539"/>
    </location>
</feature>
<evidence type="ECO:0000313" key="2">
    <source>
        <dbReference type="EMBL" id="MBK5898371.1"/>
    </source>
</evidence>
<keyword evidence="3" id="KW-1185">Reference proteome</keyword>
<feature type="transmembrane region" description="Helical" evidence="1">
    <location>
        <begin position="347"/>
        <end position="368"/>
    </location>
</feature>
<name>A0ABS1J2J0_9FIRM</name>
<keyword evidence="1" id="KW-1133">Transmembrane helix</keyword>
<proteinExistence type="predicted"/>
<evidence type="ECO:0000313" key="3">
    <source>
        <dbReference type="Proteomes" id="UP000604730"/>
    </source>
</evidence>
<sequence length="608" mass="70875">MFWIEMKKNTFSTAFLVAIILMLGFTFISISPEVEYYYSKPLSPGEFIYFKLKEDIRHSSMVVYGGEEGNGIPVDLNITDEIRANLKKIIIEINPMYDEKEKMSNVKIKLTDNKVLELINNFEKTIGYRTNYHYGEKSGLYSVYRHKRFGINRTHEDNRNTIEEETNDFNYSLRIGLSEGYARYFMNYLGILAGLISAVISATIFIKDRQNHVTEMLYVSNSKSSKIVFTRIISVVMPISSITLLISIAGAIYFHYELGTYGYHISYIPFIKYWLIWIVPTILIMVALSVFLDIWLNNVFIVIGTQFIIWLLSIATFIGNYEFWRVIIRFSSFGIDNYYDSVKNEIYINRIFMLFLSIIVIIISIIIFDRNRRGRTHEKKMNKIKNFLNSNLNINESKDLQCKSRNFLAYQFKFAFRGNILISLLFLLLLLVRFMNRDMNEYDVKTTGENIIIFFSMFILLPMCNIENKNNVAEFTYTCKISYIRIFFTRFIIGIMITLSFIIFSLYLMSAMNNINFGWWFLSICISSVYLGLFGVIFSEISGRDLAGYIAYLGYYLFCAIGKKNLALLNVCCYTNELRYSVISLIAGIYIMLVILFFIIKGKELGKG</sequence>
<organism evidence="2 3">
    <name type="scientific">Catonella massiliensis</name>
    <dbReference type="NCBI Taxonomy" id="2799636"/>
    <lineage>
        <taxon>Bacteria</taxon>
        <taxon>Bacillati</taxon>
        <taxon>Bacillota</taxon>
        <taxon>Clostridia</taxon>
        <taxon>Lachnospirales</taxon>
        <taxon>Lachnospiraceae</taxon>
        <taxon>Catonella</taxon>
    </lineage>
</organism>
<comment type="caution">
    <text evidence="2">The sequence shown here is derived from an EMBL/GenBank/DDBJ whole genome shotgun (WGS) entry which is preliminary data.</text>
</comment>
<keyword evidence="1" id="KW-0812">Transmembrane</keyword>
<keyword evidence="1" id="KW-0472">Membrane</keyword>
<feature type="transmembrane region" description="Helical" evidence="1">
    <location>
        <begin position="12"/>
        <end position="30"/>
    </location>
</feature>
<accession>A0ABS1J2J0</accession>
<feature type="transmembrane region" description="Helical" evidence="1">
    <location>
        <begin position="487"/>
        <end position="507"/>
    </location>
</feature>